<dbReference type="PATRIC" id="fig|1173027.3.peg.6524"/>
<gene>
    <name evidence="1" type="ORF">Mic7113_5887</name>
</gene>
<dbReference type="RefSeq" id="WP_015185629.1">
    <property type="nucleotide sequence ID" value="NC_019738.1"/>
</dbReference>
<protein>
    <submittedName>
        <fullName evidence="1">Uncharacterized protein</fullName>
    </submittedName>
</protein>
<proteinExistence type="predicted"/>
<reference evidence="1 2" key="1">
    <citation type="submission" date="2012-06" db="EMBL/GenBank/DDBJ databases">
        <title>Finished chromosome of genome of Microcoleus sp. PCC 7113.</title>
        <authorList>
            <consortium name="US DOE Joint Genome Institute"/>
            <person name="Gugger M."/>
            <person name="Coursin T."/>
            <person name="Rippka R."/>
            <person name="Tandeau De Marsac N."/>
            <person name="Huntemann M."/>
            <person name="Wei C.-L."/>
            <person name="Han J."/>
            <person name="Detter J.C."/>
            <person name="Han C."/>
            <person name="Tapia R."/>
            <person name="Chen A."/>
            <person name="Kyrpides N."/>
            <person name="Mavromatis K."/>
            <person name="Markowitz V."/>
            <person name="Szeto E."/>
            <person name="Ivanova N."/>
            <person name="Pagani I."/>
            <person name="Pati A."/>
            <person name="Goodwin L."/>
            <person name="Nordberg H.P."/>
            <person name="Cantor M.N."/>
            <person name="Hua S.X."/>
            <person name="Woyke T."/>
            <person name="Kerfeld C.A."/>
        </authorList>
    </citation>
    <scope>NUCLEOTIDE SEQUENCE [LARGE SCALE GENOMIC DNA]</scope>
    <source>
        <strain evidence="1 2">PCC 7113</strain>
    </source>
</reference>
<dbReference type="HOGENOM" id="CLU_146579_0_0_3"/>
<dbReference type="EMBL" id="CP003630">
    <property type="protein sequence ID" value="AFZ21500.1"/>
    <property type="molecule type" value="Genomic_DNA"/>
</dbReference>
<dbReference type="eggNOG" id="ENOG50336JE">
    <property type="taxonomic scope" value="Bacteria"/>
</dbReference>
<sequence>MPVPTLNQKQQETADRAERIQAAITTLESKIRQIMQEGEVAPKGCYVARYQARGKRAAYWYYKLQATEPIFPTKDKPSRYKHLGKAGSCAHVDSVIQVARRVQIDELQRAIDSLKQSWADLYSTKEDSGQSTRRE</sequence>
<evidence type="ECO:0000313" key="2">
    <source>
        <dbReference type="Proteomes" id="UP000010471"/>
    </source>
</evidence>
<keyword evidence="2" id="KW-1185">Reference proteome</keyword>
<organism evidence="1 2">
    <name type="scientific">Allocoleopsis franciscana PCC 7113</name>
    <dbReference type="NCBI Taxonomy" id="1173027"/>
    <lineage>
        <taxon>Bacteria</taxon>
        <taxon>Bacillati</taxon>
        <taxon>Cyanobacteriota</taxon>
        <taxon>Cyanophyceae</taxon>
        <taxon>Coleofasciculales</taxon>
        <taxon>Coleofasciculaceae</taxon>
        <taxon>Allocoleopsis</taxon>
        <taxon>Allocoleopsis franciscana</taxon>
    </lineage>
</organism>
<dbReference type="AlphaFoldDB" id="K9WM64"/>
<dbReference type="KEGG" id="mic:Mic7113_5887"/>
<dbReference type="Proteomes" id="UP000010471">
    <property type="component" value="Chromosome"/>
</dbReference>
<name>K9WM64_9CYAN</name>
<dbReference type="OrthoDB" id="464286at2"/>
<accession>K9WM64</accession>
<evidence type="ECO:0000313" key="1">
    <source>
        <dbReference type="EMBL" id="AFZ21500.1"/>
    </source>
</evidence>